<dbReference type="HOGENOM" id="CLU_119530_0_0_6"/>
<evidence type="ECO:0000313" key="1">
    <source>
        <dbReference type="EMBL" id="AAY92705.1"/>
    </source>
</evidence>
<dbReference type="eggNOG" id="ENOG5033W2S">
    <property type="taxonomic scope" value="Bacteria"/>
</dbReference>
<accession>Q4KB42</accession>
<reference evidence="1 2" key="1">
    <citation type="journal article" date="2005" name="Nat. Biotechnol.">
        <title>Complete genome sequence of the plant commensal Pseudomonas fluorescens Pf-5.</title>
        <authorList>
            <person name="Paulsen I.T."/>
            <person name="Press C.M."/>
            <person name="Ravel J."/>
            <person name="Kobayashi D.Y."/>
            <person name="Myers G.S."/>
            <person name="Mavrodi D.V."/>
            <person name="DeBoy R.T."/>
            <person name="Seshadri R."/>
            <person name="Ren Q."/>
            <person name="Madupu R."/>
            <person name="Dodson R.J."/>
            <person name="Durkin A.S."/>
            <person name="Brinkac L.M."/>
            <person name="Daugherty S.C."/>
            <person name="Sullivan S.A."/>
            <person name="Rosovitz M.J."/>
            <person name="Gwinn M.L."/>
            <person name="Zhou L."/>
            <person name="Schneider D.J."/>
            <person name="Cartinhour S.W."/>
            <person name="Nelson W.C."/>
            <person name="Weidman J."/>
            <person name="Watkins K."/>
            <person name="Tran K."/>
            <person name="Khouri H."/>
            <person name="Pierson E.A."/>
            <person name="Pierson L.S.III."/>
            <person name="Thomashow L.S."/>
            <person name="Loper J.E."/>
        </authorList>
    </citation>
    <scope>NUCLEOTIDE SEQUENCE [LARGE SCALE GENOMIC DNA]</scope>
    <source>
        <strain evidence="2">ATCC BAA-477 / NRRL B-23932 / Pf-5</strain>
    </source>
</reference>
<proteinExistence type="predicted"/>
<dbReference type="STRING" id="220664.PFL_3437"/>
<protein>
    <submittedName>
        <fullName evidence="1">Uncharacterized protein</fullName>
    </submittedName>
</protein>
<sequence length="197" mass="22454">MSGFFVRRFSSAQGPLCVPFWSAWKPDLICMLILKKGDHQGLRIGPRWPSSEVSIDARVFAQLLEVQSRLPRSVQLLVTRGYEPNSSCLGFFRTLSRWLGIRLFCLCYPRRKQELEDIFGSNGHDVDGTHVDLSIVLDGKRLRFLPLGVFTSPARQEQRKARYSAVVEEVKATLGQCGFQIHRNPTESLQIHCDYKA</sequence>
<evidence type="ECO:0000313" key="2">
    <source>
        <dbReference type="Proteomes" id="UP000008540"/>
    </source>
</evidence>
<organism evidence="1 2">
    <name type="scientific">Pseudomonas fluorescens (strain ATCC BAA-477 / NRRL B-23932 / Pf-5)</name>
    <dbReference type="NCBI Taxonomy" id="220664"/>
    <lineage>
        <taxon>Bacteria</taxon>
        <taxon>Pseudomonadati</taxon>
        <taxon>Pseudomonadota</taxon>
        <taxon>Gammaproteobacteria</taxon>
        <taxon>Pseudomonadales</taxon>
        <taxon>Pseudomonadaceae</taxon>
        <taxon>Pseudomonas</taxon>
    </lineage>
</organism>
<name>Q4KB42_PSEF5</name>
<dbReference type="KEGG" id="pfl:PFL_3437"/>
<dbReference type="AlphaFoldDB" id="Q4KB42"/>
<dbReference type="Proteomes" id="UP000008540">
    <property type="component" value="Chromosome"/>
</dbReference>
<gene>
    <name evidence="1" type="ordered locus">PFL_3437</name>
</gene>
<dbReference type="EMBL" id="CP000076">
    <property type="protein sequence ID" value="AAY92705.1"/>
    <property type="molecule type" value="Genomic_DNA"/>
</dbReference>